<evidence type="ECO:0000313" key="2">
    <source>
        <dbReference type="EMBL" id="MBO1318493.1"/>
    </source>
</evidence>
<proteinExistence type="predicted"/>
<dbReference type="EMBL" id="JAFREP010000006">
    <property type="protein sequence ID" value="MBO1318493.1"/>
    <property type="molecule type" value="Genomic_DNA"/>
</dbReference>
<comment type="caution">
    <text evidence="2">The sequence shown here is derived from an EMBL/GenBank/DDBJ whole genome shotgun (WGS) entry which is preliminary data.</text>
</comment>
<sequence>MKYAFHELSYDQFENLVVCICMTLFGNEVQGFAKGPDGGKDAQFRGTAEAFPSTTAPWSGTTIIQAKHTIGQDRTFSDSDFFSESSQSATIQKELPRIKRLRAEGELDHYLLIANRRLSGTAESRIRRFISSECNIPEPSISLCGTERLELWLKKYPNIALMADIDPIDSPLIVSPDDLAEVVEALAENNDILKNHTDSVPTPRVPYDQKHRINNMTPSYAKAQQDRYLKDTKQIQTFLAAPENAHLLQKYEDTVESFQFRILSKRKDYQTFDEIFEYLIKLLQERDPVLRKHQRLMRRVLFYMYWHCDIGETEDA</sequence>
<protein>
    <recommendedName>
        <fullName evidence="1">ABC-three component systems C-terminal domain-containing protein</fullName>
    </recommendedName>
</protein>
<evidence type="ECO:0000259" key="1">
    <source>
        <dbReference type="Pfam" id="PF20279"/>
    </source>
</evidence>
<dbReference type="RefSeq" id="WP_207858291.1">
    <property type="nucleotide sequence ID" value="NZ_JAFREP010000006.1"/>
</dbReference>
<dbReference type="Pfam" id="PF20279">
    <property type="entry name" value="CTD12"/>
    <property type="match status" value="1"/>
</dbReference>
<feature type="domain" description="ABC-three component systems C-terminal" evidence="1">
    <location>
        <begin position="169"/>
        <end position="311"/>
    </location>
</feature>
<reference evidence="2" key="1">
    <citation type="submission" date="2021-03" db="EMBL/GenBank/DDBJ databases">
        <authorList>
            <person name="Wang G."/>
        </authorList>
    </citation>
    <scope>NUCLEOTIDE SEQUENCE</scope>
    <source>
        <strain evidence="2">KCTC 12899</strain>
    </source>
</reference>
<organism evidence="2 3">
    <name type="scientific">Acanthopleuribacter pedis</name>
    <dbReference type="NCBI Taxonomy" id="442870"/>
    <lineage>
        <taxon>Bacteria</taxon>
        <taxon>Pseudomonadati</taxon>
        <taxon>Acidobacteriota</taxon>
        <taxon>Holophagae</taxon>
        <taxon>Acanthopleuribacterales</taxon>
        <taxon>Acanthopleuribacteraceae</taxon>
        <taxon>Acanthopleuribacter</taxon>
    </lineage>
</organism>
<dbReference type="InterPro" id="IPR046917">
    <property type="entry name" value="ABC-3C_CTD12"/>
</dbReference>
<accession>A0A8J7U3M3</accession>
<dbReference type="Proteomes" id="UP000664417">
    <property type="component" value="Unassembled WGS sequence"/>
</dbReference>
<evidence type="ECO:0000313" key="3">
    <source>
        <dbReference type="Proteomes" id="UP000664417"/>
    </source>
</evidence>
<dbReference type="AlphaFoldDB" id="A0A8J7U3M3"/>
<name>A0A8J7U3M3_9BACT</name>
<gene>
    <name evidence="2" type="ORF">J3U88_08495</name>
</gene>
<keyword evidence="3" id="KW-1185">Reference proteome</keyword>